<dbReference type="EMBL" id="JADEZV010000001">
    <property type="protein sequence ID" value="MBE9390543.1"/>
    <property type="molecule type" value="Genomic_DNA"/>
</dbReference>
<dbReference type="RefSeq" id="WP_014558312.1">
    <property type="nucleotide sequence ID" value="NZ_DSFH01000039.1"/>
</dbReference>
<organism evidence="1">
    <name type="scientific">Fervidicoccus fontis</name>
    <dbReference type="NCBI Taxonomy" id="683846"/>
    <lineage>
        <taxon>Archaea</taxon>
        <taxon>Thermoproteota</taxon>
        <taxon>Thermoprotei</taxon>
        <taxon>Fervidicoccales</taxon>
        <taxon>Fervidicoccaceae</taxon>
        <taxon>Fervidicoccus</taxon>
    </lineage>
</organism>
<dbReference type="AlphaFoldDB" id="A0A7C2VIZ5"/>
<reference evidence="2" key="2">
    <citation type="submission" date="2020-10" db="EMBL/GenBank/DDBJ databases">
        <title>Fervidococcus fontis strain 3639Fd - the first crenarchaeon capable of growth on lipids.</title>
        <authorList>
            <person name="Kochetkova T.V."/>
            <person name="Elcheninov A.G."/>
            <person name="Toschakov S.V."/>
            <person name="Kublanov I.V."/>
        </authorList>
    </citation>
    <scope>NUCLEOTIDE SEQUENCE</scope>
    <source>
        <strain evidence="2">3639Fd</strain>
    </source>
</reference>
<proteinExistence type="predicted"/>
<name>A0A7C2VIZ5_9CREN</name>
<comment type="caution">
    <text evidence="1">The sequence shown here is derived from an EMBL/GenBank/DDBJ whole genome shotgun (WGS) entry which is preliminary data.</text>
</comment>
<sequence length="115" mass="13218">MPTRSIWLNNYERVTEVFSPELNTYVYFIDIFKQCKVLKNLECKEISSTEGKLSLFSCELKVEAINSAVSLEVLVDSEHDITQAISVHFSRSLPLDPQLLMKVKEEVSIFLDKNC</sequence>
<dbReference type="Proteomes" id="UP000886076">
    <property type="component" value="Unassembled WGS sequence"/>
</dbReference>
<dbReference type="EMBL" id="DSFH01000039">
    <property type="protein sequence ID" value="HEW63943.1"/>
    <property type="molecule type" value="Genomic_DNA"/>
</dbReference>
<protein>
    <submittedName>
        <fullName evidence="1">Uncharacterized protein</fullName>
    </submittedName>
</protein>
<evidence type="ECO:0000313" key="2">
    <source>
        <dbReference type="EMBL" id="MBE9390543.1"/>
    </source>
</evidence>
<evidence type="ECO:0000313" key="1">
    <source>
        <dbReference type="EMBL" id="HEW63943.1"/>
    </source>
</evidence>
<dbReference type="Proteomes" id="UP000652307">
    <property type="component" value="Unassembled WGS sequence"/>
</dbReference>
<accession>A0A7C2VIZ5</accession>
<dbReference type="GeneID" id="12450274"/>
<reference evidence="1" key="1">
    <citation type="journal article" date="2020" name="mSystems">
        <title>Genome- and Community-Level Interaction Insights into Carbon Utilization and Element Cycling Functions of Hydrothermarchaeota in Hydrothermal Sediment.</title>
        <authorList>
            <person name="Zhou Z."/>
            <person name="Liu Y."/>
            <person name="Xu W."/>
            <person name="Pan J."/>
            <person name="Luo Z.H."/>
            <person name="Li M."/>
        </authorList>
    </citation>
    <scope>NUCLEOTIDE SEQUENCE [LARGE SCALE GENOMIC DNA]</scope>
    <source>
        <strain evidence="1">SpSt-1261</strain>
    </source>
</reference>
<gene>
    <name evidence="1" type="ORF">ENO39_02650</name>
    <name evidence="2" type="ORF">IOK49_00365</name>
</gene>